<feature type="transmembrane region" description="Helical" evidence="9">
    <location>
        <begin position="296"/>
        <end position="319"/>
    </location>
</feature>
<keyword evidence="12" id="KW-1185">Reference proteome</keyword>
<dbReference type="AlphaFoldDB" id="A0ABC8TZK8"/>
<dbReference type="PANTHER" id="PTHR46084:SF4">
    <property type="entry name" value="PROTEIN KINASE DOMAIN-CONTAINING PROTEIN"/>
    <property type="match status" value="1"/>
</dbReference>
<dbReference type="PROSITE" id="PS50011">
    <property type="entry name" value="PROTEIN_KINASE_DOM"/>
    <property type="match status" value="1"/>
</dbReference>
<evidence type="ECO:0000256" key="1">
    <source>
        <dbReference type="ARBA" id="ARBA00022614"/>
    </source>
</evidence>
<sequence length="640" mass="70586">MIERWRFSEHRLAVLMVVICLVYQNLELCRSLNDEGLALLRFKEGVVNDPFGALTNWNDDVGVINPCSWSGVECSDGSVVVLNLKDHRIEGTLAPVLGSLFHIKSIILRNNSFSGTIPGEIGNLKELEMLDLGYNNFNGPLPFDLGNNLSLAILLLDNNELFGSMSPEINELQLLSEVQVDENQLSPALSFNERPHSWSIAHTRDVERRRLLQAADNDRPSINGRLLQPFRPLPAPSPSPSLGSPSSSPSPSPAPSTTPNLASPAPKVSVTPHSPSGSTSSLPEGPKNSRPKHHQALILSAAIGGPALLFIFVIGILFCRSSKMATVKPWATGLSGQLQKAFVTGVPKLKRSELETACEDFSNVIGSSSLGTVYKGTLSNGVEIAVTTLAVAFAKDWSNKLEAQFRKKIDTLSKVNHKNFMNLLGYCEEEEPFTRMMVFEYAPNGTLFEHLHIKESEHLDWGMRMRIIMGIAYCLDHMHQLAPPIAHKNLNSLTVYLTEDYAAKVSDFGFWNEVAPAEMESNPQNNVYSLGVILFEMVTGRLPYSVDSSSIEDWASDYVRGEQPLTEMVDATLNSWDTEQLANIGEVIKFCVHPDPRHRPVMREVTGRLREITGIGPDGAIPKISPLWWAELEILSAEAS</sequence>
<evidence type="ECO:0000259" key="10">
    <source>
        <dbReference type="PROSITE" id="PS50011"/>
    </source>
</evidence>
<reference evidence="11 12" key="1">
    <citation type="submission" date="2024-02" db="EMBL/GenBank/DDBJ databases">
        <authorList>
            <person name="Vignale AGUSTIN F."/>
            <person name="Sosa J E."/>
            <person name="Modenutti C."/>
        </authorList>
    </citation>
    <scope>NUCLEOTIDE SEQUENCE [LARGE SCALE GENOMIC DNA]</scope>
</reference>
<feature type="region of interest" description="Disordered" evidence="8">
    <location>
        <begin position="214"/>
        <end position="291"/>
    </location>
</feature>
<keyword evidence="2 9" id="KW-0812">Transmembrane</keyword>
<gene>
    <name evidence="11" type="ORF">ILEXP_LOCUS43255</name>
</gene>
<evidence type="ECO:0000313" key="11">
    <source>
        <dbReference type="EMBL" id="CAK9173518.1"/>
    </source>
</evidence>
<dbReference type="GO" id="GO:0012505">
    <property type="term" value="C:endomembrane system"/>
    <property type="evidence" value="ECO:0007669"/>
    <property type="project" value="UniProtKB-SubCell"/>
</dbReference>
<evidence type="ECO:0000256" key="2">
    <source>
        <dbReference type="ARBA" id="ARBA00022692"/>
    </source>
</evidence>
<keyword evidence="1" id="KW-0433">Leucine-rich repeat</keyword>
<dbReference type="Gene3D" id="3.30.200.20">
    <property type="entry name" value="Phosphorylase Kinase, domain 1"/>
    <property type="match status" value="1"/>
</dbReference>
<dbReference type="Gene3D" id="3.80.10.10">
    <property type="entry name" value="Ribonuclease Inhibitor"/>
    <property type="match status" value="1"/>
</dbReference>
<dbReference type="FunFam" id="3.30.200.20:FF:000489">
    <property type="entry name" value="Inactive receptor-like serine/threonine-protein kinase"/>
    <property type="match status" value="1"/>
</dbReference>
<dbReference type="InterPro" id="IPR000719">
    <property type="entry name" value="Prot_kinase_dom"/>
</dbReference>
<comment type="subcellular location">
    <subcellularLocation>
        <location evidence="7">Endomembrane system</location>
        <topology evidence="7">Single-pass type I membrane protein</topology>
    </subcellularLocation>
</comment>
<evidence type="ECO:0000256" key="6">
    <source>
        <dbReference type="ARBA" id="ARBA00023136"/>
    </source>
</evidence>
<evidence type="ECO:0000256" key="9">
    <source>
        <dbReference type="SAM" id="Phobius"/>
    </source>
</evidence>
<evidence type="ECO:0000313" key="12">
    <source>
        <dbReference type="Proteomes" id="UP001642360"/>
    </source>
</evidence>
<dbReference type="EMBL" id="CAUOFW020006169">
    <property type="protein sequence ID" value="CAK9173518.1"/>
    <property type="molecule type" value="Genomic_DNA"/>
</dbReference>
<dbReference type="Pfam" id="PF07714">
    <property type="entry name" value="PK_Tyr_Ser-Thr"/>
    <property type="match status" value="1"/>
</dbReference>
<keyword evidence="3" id="KW-0732">Signal</keyword>
<evidence type="ECO:0000256" key="7">
    <source>
        <dbReference type="ARBA" id="ARBA00046288"/>
    </source>
</evidence>
<evidence type="ECO:0000256" key="4">
    <source>
        <dbReference type="ARBA" id="ARBA00022737"/>
    </source>
</evidence>
<organism evidence="11 12">
    <name type="scientific">Ilex paraguariensis</name>
    <name type="common">yerba mate</name>
    <dbReference type="NCBI Taxonomy" id="185542"/>
    <lineage>
        <taxon>Eukaryota</taxon>
        <taxon>Viridiplantae</taxon>
        <taxon>Streptophyta</taxon>
        <taxon>Embryophyta</taxon>
        <taxon>Tracheophyta</taxon>
        <taxon>Spermatophyta</taxon>
        <taxon>Magnoliopsida</taxon>
        <taxon>eudicotyledons</taxon>
        <taxon>Gunneridae</taxon>
        <taxon>Pentapetalae</taxon>
        <taxon>asterids</taxon>
        <taxon>campanulids</taxon>
        <taxon>Aquifoliales</taxon>
        <taxon>Aquifoliaceae</taxon>
        <taxon>Ilex</taxon>
    </lineage>
</organism>
<keyword evidence="6 9" id="KW-0472">Membrane</keyword>
<dbReference type="Proteomes" id="UP001642360">
    <property type="component" value="Unassembled WGS sequence"/>
</dbReference>
<feature type="compositionally biased region" description="Polar residues" evidence="8">
    <location>
        <begin position="271"/>
        <end position="282"/>
    </location>
</feature>
<dbReference type="InterPro" id="IPR032675">
    <property type="entry name" value="LRR_dom_sf"/>
</dbReference>
<dbReference type="Pfam" id="PF08263">
    <property type="entry name" value="LRRNT_2"/>
    <property type="match status" value="1"/>
</dbReference>
<protein>
    <recommendedName>
        <fullName evidence="10">Protein kinase domain-containing protein</fullName>
    </recommendedName>
</protein>
<name>A0ABC8TZK8_9AQUA</name>
<dbReference type="InterPro" id="IPR001611">
    <property type="entry name" value="Leu-rich_rpt"/>
</dbReference>
<feature type="compositionally biased region" description="Low complexity" evidence="8">
    <location>
        <begin position="257"/>
        <end position="266"/>
    </location>
</feature>
<dbReference type="InterPro" id="IPR001245">
    <property type="entry name" value="Ser-Thr/Tyr_kinase_cat_dom"/>
</dbReference>
<dbReference type="InterPro" id="IPR011009">
    <property type="entry name" value="Kinase-like_dom_sf"/>
</dbReference>
<proteinExistence type="predicted"/>
<dbReference type="InterPro" id="IPR013210">
    <property type="entry name" value="LRR_N_plant-typ"/>
</dbReference>
<dbReference type="FunFam" id="3.80.10.10:FF:000400">
    <property type="entry name" value="Nuclear pore complex protein NUP107"/>
    <property type="match status" value="1"/>
</dbReference>
<accession>A0ABC8TZK8</accession>
<evidence type="ECO:0000256" key="8">
    <source>
        <dbReference type="SAM" id="MobiDB-lite"/>
    </source>
</evidence>
<dbReference type="PANTHER" id="PTHR46084">
    <property type="entry name" value="PROTEIN MALE DISCOVERER 2"/>
    <property type="match status" value="1"/>
</dbReference>
<evidence type="ECO:0000256" key="5">
    <source>
        <dbReference type="ARBA" id="ARBA00022989"/>
    </source>
</evidence>
<dbReference type="Pfam" id="PF00560">
    <property type="entry name" value="LRR_1"/>
    <property type="match status" value="2"/>
</dbReference>
<dbReference type="Gene3D" id="1.10.510.10">
    <property type="entry name" value="Transferase(Phosphotransferase) domain 1"/>
    <property type="match status" value="1"/>
</dbReference>
<dbReference type="SUPFAM" id="SSF52058">
    <property type="entry name" value="L domain-like"/>
    <property type="match status" value="1"/>
</dbReference>
<comment type="caution">
    <text evidence="11">The sequence shown here is derived from an EMBL/GenBank/DDBJ whole genome shotgun (WGS) entry which is preliminary data.</text>
</comment>
<dbReference type="SUPFAM" id="SSF56112">
    <property type="entry name" value="Protein kinase-like (PK-like)"/>
    <property type="match status" value="1"/>
</dbReference>
<keyword evidence="5 9" id="KW-1133">Transmembrane helix</keyword>
<feature type="domain" description="Protein kinase" evidence="10">
    <location>
        <begin position="359"/>
        <end position="613"/>
    </location>
</feature>
<evidence type="ECO:0000256" key="3">
    <source>
        <dbReference type="ARBA" id="ARBA00022729"/>
    </source>
</evidence>
<keyword evidence="4" id="KW-0677">Repeat</keyword>